<proteinExistence type="predicted"/>
<name>A0A061G7Q1_THECC</name>
<protein>
    <recommendedName>
        <fullName evidence="3">RNase H type-1 domain-containing protein</fullName>
    </recommendedName>
</protein>
<sequence length="79" mass="9045">MRAIRDPLGLGICLLSIRRCLSGISFRISHIHRERNQASNHLSNLGHTHQNLQVFSQAEGQLKGILRLDKVSLPYVRFR</sequence>
<reference evidence="1 2" key="1">
    <citation type="journal article" date="2013" name="Genome Biol.">
        <title>The genome sequence of the most widely cultivated cacao type and its use to identify candidate genes regulating pod color.</title>
        <authorList>
            <person name="Motamayor J.C."/>
            <person name="Mockaitis K."/>
            <person name="Schmutz J."/>
            <person name="Haiminen N."/>
            <person name="Iii D.L."/>
            <person name="Cornejo O."/>
            <person name="Findley S.D."/>
            <person name="Zheng P."/>
            <person name="Utro F."/>
            <person name="Royaert S."/>
            <person name="Saski C."/>
            <person name="Jenkins J."/>
            <person name="Podicheti R."/>
            <person name="Zhao M."/>
            <person name="Scheffler B.E."/>
            <person name="Stack J.C."/>
            <person name="Feltus F.A."/>
            <person name="Mustiga G.M."/>
            <person name="Amores F."/>
            <person name="Phillips W."/>
            <person name="Marelli J.P."/>
            <person name="May G.D."/>
            <person name="Shapiro H."/>
            <person name="Ma J."/>
            <person name="Bustamante C.D."/>
            <person name="Schnell R.J."/>
            <person name="Main D."/>
            <person name="Gilbert D."/>
            <person name="Parida L."/>
            <person name="Kuhn D.N."/>
        </authorList>
    </citation>
    <scope>NUCLEOTIDE SEQUENCE [LARGE SCALE GENOMIC DNA]</scope>
    <source>
        <strain evidence="2">cv. Matina 1-6</strain>
    </source>
</reference>
<dbReference type="HOGENOM" id="CLU_2610860_0_0_1"/>
<accession>A0A061G7Q1</accession>
<dbReference type="EMBL" id="CM001884">
    <property type="protein sequence ID" value="EOY25453.1"/>
    <property type="molecule type" value="Genomic_DNA"/>
</dbReference>
<gene>
    <name evidence="1" type="ORF">TCM_026875</name>
</gene>
<dbReference type="AlphaFoldDB" id="A0A061G7Q1"/>
<dbReference type="Gramene" id="EOY25453">
    <property type="protein sequence ID" value="EOY25453"/>
    <property type="gene ID" value="TCM_026875"/>
</dbReference>
<evidence type="ECO:0008006" key="3">
    <source>
        <dbReference type="Google" id="ProtNLM"/>
    </source>
</evidence>
<evidence type="ECO:0000313" key="1">
    <source>
        <dbReference type="EMBL" id="EOY25453.1"/>
    </source>
</evidence>
<dbReference type="InParanoid" id="A0A061G7Q1"/>
<organism evidence="1 2">
    <name type="scientific">Theobroma cacao</name>
    <name type="common">Cacao</name>
    <name type="synonym">Cocoa</name>
    <dbReference type="NCBI Taxonomy" id="3641"/>
    <lineage>
        <taxon>Eukaryota</taxon>
        <taxon>Viridiplantae</taxon>
        <taxon>Streptophyta</taxon>
        <taxon>Embryophyta</taxon>
        <taxon>Tracheophyta</taxon>
        <taxon>Spermatophyta</taxon>
        <taxon>Magnoliopsida</taxon>
        <taxon>eudicotyledons</taxon>
        <taxon>Gunneridae</taxon>
        <taxon>Pentapetalae</taxon>
        <taxon>rosids</taxon>
        <taxon>malvids</taxon>
        <taxon>Malvales</taxon>
        <taxon>Malvaceae</taxon>
        <taxon>Byttnerioideae</taxon>
        <taxon>Theobroma</taxon>
    </lineage>
</organism>
<evidence type="ECO:0000313" key="2">
    <source>
        <dbReference type="Proteomes" id="UP000026915"/>
    </source>
</evidence>
<dbReference type="Proteomes" id="UP000026915">
    <property type="component" value="Chromosome 6"/>
</dbReference>
<keyword evidence="2" id="KW-1185">Reference proteome</keyword>